<sequence length="86" mass="10045">MGQGDYGERTVTFKVQREEPQTIREIIIEVITALKERGYNPVNQLVGYLLSGDPAYITSHRNARNLIRRLERDELLEELVRAYLQK</sequence>
<comment type="similarity">
    <text evidence="1 2">Belongs to the UPF0297 family.</text>
</comment>
<dbReference type="NCBIfam" id="NF003997">
    <property type="entry name" value="PRK05473.1"/>
    <property type="match status" value="1"/>
</dbReference>
<protein>
    <recommendedName>
        <fullName evidence="2">UPF0297 protein EDD75_1172</fullName>
    </recommendedName>
</protein>
<keyword evidence="4" id="KW-1185">Reference proteome</keyword>
<name>A0A3N5BT13_9THEO</name>
<evidence type="ECO:0000313" key="4">
    <source>
        <dbReference type="Proteomes" id="UP000282654"/>
    </source>
</evidence>
<organism evidence="3 4">
    <name type="scientific">Thermodesulfitimonas autotrophica</name>
    <dbReference type="NCBI Taxonomy" id="1894989"/>
    <lineage>
        <taxon>Bacteria</taxon>
        <taxon>Bacillati</taxon>
        <taxon>Bacillota</taxon>
        <taxon>Clostridia</taxon>
        <taxon>Thermoanaerobacterales</taxon>
        <taxon>Thermoanaerobacteraceae</taxon>
        <taxon>Thermodesulfitimonas</taxon>
    </lineage>
</organism>
<dbReference type="PANTHER" id="PTHR40067">
    <property type="entry name" value="UPF0297 PROTEIN YRZL"/>
    <property type="match status" value="1"/>
</dbReference>
<dbReference type="AlphaFoldDB" id="A0A3N5BT13"/>
<dbReference type="OrthoDB" id="9796303at2"/>
<evidence type="ECO:0000256" key="1">
    <source>
        <dbReference type="ARBA" id="ARBA00010888"/>
    </source>
</evidence>
<dbReference type="Proteomes" id="UP000282654">
    <property type="component" value="Unassembled WGS sequence"/>
</dbReference>
<dbReference type="InterPro" id="IPR009309">
    <property type="entry name" value="IreB"/>
</dbReference>
<dbReference type="RefSeq" id="WP_123929390.1">
    <property type="nucleotide sequence ID" value="NZ_DAITJO010000009.1"/>
</dbReference>
<proteinExistence type="inferred from homology"/>
<evidence type="ECO:0000313" key="3">
    <source>
        <dbReference type="EMBL" id="RPF46911.1"/>
    </source>
</evidence>
<dbReference type="Pfam" id="PF06135">
    <property type="entry name" value="IreB"/>
    <property type="match status" value="1"/>
</dbReference>
<gene>
    <name evidence="3" type="ORF">EDD75_1172</name>
</gene>
<dbReference type="HAMAP" id="MF_01507">
    <property type="entry name" value="UPF0297"/>
    <property type="match status" value="1"/>
</dbReference>
<reference evidence="3 4" key="1">
    <citation type="submission" date="2018-11" db="EMBL/GenBank/DDBJ databases">
        <title>Genomic Encyclopedia of Type Strains, Phase IV (KMG-IV): sequencing the most valuable type-strain genomes for metagenomic binning, comparative biology and taxonomic classification.</title>
        <authorList>
            <person name="Goeker M."/>
        </authorList>
    </citation>
    <scope>NUCLEOTIDE SEQUENCE [LARGE SCALE GENOMIC DNA]</scope>
    <source>
        <strain evidence="3 4">DSM 102936</strain>
    </source>
</reference>
<accession>A0A3N5BT13</accession>
<dbReference type="EMBL" id="RKRE01000002">
    <property type="protein sequence ID" value="RPF46911.1"/>
    <property type="molecule type" value="Genomic_DNA"/>
</dbReference>
<comment type="caution">
    <text evidence="3">The sequence shown here is derived from an EMBL/GenBank/DDBJ whole genome shotgun (WGS) entry which is preliminary data.</text>
</comment>
<dbReference type="PIRSF" id="PIRSF037258">
    <property type="entry name" value="DUF965_bac"/>
    <property type="match status" value="1"/>
</dbReference>
<dbReference type="PANTHER" id="PTHR40067:SF1">
    <property type="entry name" value="UPF0297 PROTEIN YRZL"/>
    <property type="match status" value="1"/>
</dbReference>
<evidence type="ECO:0000256" key="2">
    <source>
        <dbReference type="HAMAP-Rule" id="MF_01507"/>
    </source>
</evidence>